<dbReference type="Proteomes" id="UP000663981">
    <property type="component" value="Unassembled WGS sequence"/>
</dbReference>
<dbReference type="EMBL" id="JAGDEL010000005">
    <property type="protein sequence ID" value="MBO1511855.1"/>
    <property type="molecule type" value="Genomic_DNA"/>
</dbReference>
<feature type="transmembrane region" description="Helical" evidence="1">
    <location>
        <begin position="145"/>
        <end position="171"/>
    </location>
</feature>
<feature type="transmembrane region" description="Helical" evidence="1">
    <location>
        <begin position="78"/>
        <end position="96"/>
    </location>
</feature>
<sequence length="216" mass="24888">MANKGIIGGIYTVMEWISRLVYLQFLWAIFTVMGLIGFGFFPATFAMFAVTRKWVRGQTDIALFPTFKQLYKKDFYKANAVGGISVVVGFILYFYLRFFQAQSGTASMVFFLLMFAICLLYLMTLFFVAPVFAHYDLKVIQLFKVSFMMTISYPFHVISMTFILFCFTLLMEAIPGLLPFFSFSYLAFALMWFANLAIENKECHTMITVRSNKPVS</sequence>
<gene>
    <name evidence="2" type="ORF">I7822_09250</name>
</gene>
<dbReference type="RefSeq" id="WP_207977245.1">
    <property type="nucleotide sequence ID" value="NZ_JAGDEL010000005.1"/>
</dbReference>
<accession>A0ABS3N1B8</accession>
<reference evidence="2 3" key="1">
    <citation type="submission" date="2021-03" db="EMBL/GenBank/DDBJ databases">
        <title>Whole genome sequence of Metabacillus bambusae BG109.</title>
        <authorList>
            <person name="Jeong J.W."/>
        </authorList>
    </citation>
    <scope>NUCLEOTIDE SEQUENCE [LARGE SCALE GENOMIC DNA]</scope>
    <source>
        <strain evidence="2 3">BG109</strain>
    </source>
</reference>
<evidence type="ECO:0000313" key="3">
    <source>
        <dbReference type="Proteomes" id="UP000663981"/>
    </source>
</evidence>
<evidence type="ECO:0000313" key="2">
    <source>
        <dbReference type="EMBL" id="MBO1511855.1"/>
    </source>
</evidence>
<keyword evidence="1" id="KW-0472">Membrane</keyword>
<name>A0ABS3N1B8_9BACI</name>
<feature type="transmembrane region" description="Helical" evidence="1">
    <location>
        <begin position="108"/>
        <end position="133"/>
    </location>
</feature>
<protein>
    <submittedName>
        <fullName evidence="2">DUF624 domain-containing protein</fullName>
    </submittedName>
</protein>
<dbReference type="InterPro" id="IPR006938">
    <property type="entry name" value="DUF624"/>
</dbReference>
<keyword evidence="1" id="KW-1133">Transmembrane helix</keyword>
<evidence type="ECO:0000256" key="1">
    <source>
        <dbReference type="SAM" id="Phobius"/>
    </source>
</evidence>
<feature type="transmembrane region" description="Helical" evidence="1">
    <location>
        <begin position="25"/>
        <end position="50"/>
    </location>
</feature>
<keyword evidence="1" id="KW-0812">Transmembrane</keyword>
<comment type="caution">
    <text evidence="2">The sequence shown here is derived from an EMBL/GenBank/DDBJ whole genome shotgun (WGS) entry which is preliminary data.</text>
</comment>
<organism evidence="2 3">
    <name type="scientific">Metabacillus bambusae</name>
    <dbReference type="NCBI Taxonomy" id="2795218"/>
    <lineage>
        <taxon>Bacteria</taxon>
        <taxon>Bacillati</taxon>
        <taxon>Bacillota</taxon>
        <taxon>Bacilli</taxon>
        <taxon>Bacillales</taxon>
        <taxon>Bacillaceae</taxon>
        <taxon>Metabacillus</taxon>
    </lineage>
</organism>
<dbReference type="Pfam" id="PF04854">
    <property type="entry name" value="DUF624"/>
    <property type="match status" value="1"/>
</dbReference>
<keyword evidence="3" id="KW-1185">Reference proteome</keyword>
<feature type="transmembrane region" description="Helical" evidence="1">
    <location>
        <begin position="177"/>
        <end position="198"/>
    </location>
</feature>
<proteinExistence type="predicted"/>